<accession>A0A485K7V0</accession>
<dbReference type="InterPro" id="IPR023393">
    <property type="entry name" value="START-like_dom_sf"/>
</dbReference>
<evidence type="ECO:0000256" key="5">
    <source>
        <dbReference type="SAM" id="MobiDB-lite"/>
    </source>
</evidence>
<dbReference type="CDD" id="cd00065">
    <property type="entry name" value="FYVE_like_SF"/>
    <property type="match status" value="1"/>
</dbReference>
<reference evidence="8" key="2">
    <citation type="submission" date="2019-06" db="EMBL/GenBank/DDBJ databases">
        <title>Genomics analysis of Aphanomyces spp. identifies a new class of oomycete effector associated with host adaptation.</title>
        <authorList>
            <person name="Gaulin E."/>
        </authorList>
    </citation>
    <scope>NUCLEOTIDE SEQUENCE</scope>
    <source>
        <strain evidence="8">CBS 578.67</strain>
    </source>
</reference>
<dbReference type="PROSITE" id="PS50089">
    <property type="entry name" value="ZF_RING_2"/>
    <property type="match status" value="1"/>
</dbReference>
<keyword evidence="1" id="KW-0479">Metal-binding</keyword>
<evidence type="ECO:0000313" key="8">
    <source>
        <dbReference type="EMBL" id="KAF0717768.1"/>
    </source>
</evidence>
<keyword evidence="10" id="KW-1185">Reference proteome</keyword>
<dbReference type="GO" id="GO:0008270">
    <property type="term" value="F:zinc ion binding"/>
    <property type="evidence" value="ECO:0007669"/>
    <property type="project" value="UniProtKB-KW"/>
</dbReference>
<reference evidence="9 10" key="1">
    <citation type="submission" date="2019-03" db="EMBL/GenBank/DDBJ databases">
        <authorList>
            <person name="Gaulin E."/>
            <person name="Dumas B."/>
        </authorList>
    </citation>
    <scope>NUCLEOTIDE SEQUENCE [LARGE SCALE GENOMIC DNA]</scope>
    <source>
        <strain evidence="9">CBS 568.67</strain>
    </source>
</reference>
<dbReference type="InterPro" id="IPR001841">
    <property type="entry name" value="Znf_RING"/>
</dbReference>
<sequence>MTSPPPTFFRCPPLTPDERERFTQRGLAAAYEIAEKAQRYGGPIAWGLNSDEKDLQIFKRTSCSPSPPSTRTAFLSWIEVVGTLDEVVELFKSETTQEAKAYCRRFGHLMTDAVTLYSIVPPRRTDQREMINLSWRSFKSAIGNVITPRDACVLDVHHSFTFNGRPVWVRLLKSVQLACCPDLQSTLGFVRMEIEIAGHVFMESIDRPGHLEIGYVVQSDMRGHLGHWASWAIDLSVKKRCRNLLDMDRFLRENRLSKSPCLVPSQLASCRAATQCFLCVKPFRRLSVRRNCVKCGHVFCHHCNQVWLVCLRGVDTKVGVCNVCSLGTTADRTTFLRATCALGGKYSIRLTQNAVLFEGSDGAQSLPDTSTWGDDDNNNGCSSDNSFYESTHRGSSKSLY</sequence>
<dbReference type="SUPFAM" id="SSF57903">
    <property type="entry name" value="FYVE/PHD zinc finger"/>
    <property type="match status" value="1"/>
</dbReference>
<dbReference type="InterPro" id="IPR013083">
    <property type="entry name" value="Znf_RING/FYVE/PHD"/>
</dbReference>
<evidence type="ECO:0000256" key="4">
    <source>
        <dbReference type="PROSITE-ProRule" id="PRU00175"/>
    </source>
</evidence>
<protein>
    <submittedName>
        <fullName evidence="9">Aste57867_2107 protein</fullName>
    </submittedName>
</protein>
<dbReference type="InterPro" id="IPR011011">
    <property type="entry name" value="Znf_FYVE_PHD"/>
</dbReference>
<evidence type="ECO:0000313" key="9">
    <source>
        <dbReference type="EMBL" id="VFT79310.1"/>
    </source>
</evidence>
<dbReference type="AlphaFoldDB" id="A0A485K7V0"/>
<feature type="domain" description="RING-type" evidence="6">
    <location>
        <begin position="276"/>
        <end position="325"/>
    </location>
</feature>
<dbReference type="SUPFAM" id="SSF55961">
    <property type="entry name" value="Bet v1-like"/>
    <property type="match status" value="1"/>
</dbReference>
<dbReference type="OrthoDB" id="1295045at2759"/>
<gene>
    <name evidence="9" type="primary">Aste57867_2107</name>
    <name evidence="8" type="ORF">As57867_002102</name>
    <name evidence="9" type="ORF">ASTE57867_2107</name>
</gene>
<feature type="region of interest" description="Disordered" evidence="5">
    <location>
        <begin position="368"/>
        <end position="400"/>
    </location>
</feature>
<evidence type="ECO:0000256" key="3">
    <source>
        <dbReference type="ARBA" id="ARBA00022833"/>
    </source>
</evidence>
<keyword evidence="2 4" id="KW-0863">Zinc-finger</keyword>
<dbReference type="Gene3D" id="3.30.530.20">
    <property type="match status" value="1"/>
</dbReference>
<dbReference type="Proteomes" id="UP000332933">
    <property type="component" value="Unassembled WGS sequence"/>
</dbReference>
<dbReference type="EMBL" id="CAADRA010000216">
    <property type="protein sequence ID" value="VFT79310.1"/>
    <property type="molecule type" value="Genomic_DNA"/>
</dbReference>
<keyword evidence="3" id="KW-0862">Zinc</keyword>
<dbReference type="InterPro" id="IPR052727">
    <property type="entry name" value="Rab4/Rab5_effector"/>
</dbReference>
<dbReference type="Gene3D" id="3.30.40.10">
    <property type="entry name" value="Zinc/RING finger domain, C3HC4 (zinc finger)"/>
    <property type="match status" value="1"/>
</dbReference>
<evidence type="ECO:0000259" key="7">
    <source>
        <dbReference type="PROSITE" id="PS50178"/>
    </source>
</evidence>
<dbReference type="PANTHER" id="PTHR13510">
    <property type="entry name" value="FYVE-FINGER-CONTAINING RAB5 EFFECTOR PROTEIN RABENOSYN-5-RELATED"/>
    <property type="match status" value="1"/>
</dbReference>
<dbReference type="InterPro" id="IPR017455">
    <property type="entry name" value="Znf_FYVE-rel"/>
</dbReference>
<evidence type="ECO:0000256" key="1">
    <source>
        <dbReference type="ARBA" id="ARBA00022723"/>
    </source>
</evidence>
<evidence type="ECO:0000259" key="6">
    <source>
        <dbReference type="PROSITE" id="PS50089"/>
    </source>
</evidence>
<evidence type="ECO:0000256" key="2">
    <source>
        <dbReference type="ARBA" id="ARBA00022771"/>
    </source>
</evidence>
<dbReference type="PROSITE" id="PS50178">
    <property type="entry name" value="ZF_FYVE"/>
    <property type="match status" value="1"/>
</dbReference>
<feature type="domain" description="FYVE-type" evidence="7">
    <location>
        <begin position="270"/>
        <end position="324"/>
    </location>
</feature>
<proteinExistence type="predicted"/>
<organism evidence="9 10">
    <name type="scientific">Aphanomyces stellatus</name>
    <dbReference type="NCBI Taxonomy" id="120398"/>
    <lineage>
        <taxon>Eukaryota</taxon>
        <taxon>Sar</taxon>
        <taxon>Stramenopiles</taxon>
        <taxon>Oomycota</taxon>
        <taxon>Saprolegniomycetes</taxon>
        <taxon>Saprolegniales</taxon>
        <taxon>Verrucalvaceae</taxon>
        <taxon>Aphanomyces</taxon>
    </lineage>
</organism>
<dbReference type="PANTHER" id="PTHR13510:SF44">
    <property type="entry name" value="RABENOSYN-5"/>
    <property type="match status" value="1"/>
</dbReference>
<name>A0A485K7V0_9STRA</name>
<dbReference type="EMBL" id="VJMH01000216">
    <property type="protein sequence ID" value="KAF0717768.1"/>
    <property type="molecule type" value="Genomic_DNA"/>
</dbReference>
<evidence type="ECO:0000313" key="10">
    <source>
        <dbReference type="Proteomes" id="UP000332933"/>
    </source>
</evidence>